<evidence type="ECO:0000313" key="1">
    <source>
        <dbReference type="EMBL" id="SCF25051.1"/>
    </source>
</evidence>
<sequence>MDIGGVIIELADGDADTSFFGAHYLRTPVVHEAFDALAALGPAFDEVHLLSTCGEATDRRTASCSGPARRRSPLAPRCCLSYTGWRAGRS</sequence>
<protein>
    <submittedName>
        <fullName evidence="1">Uncharacterized protein</fullName>
    </submittedName>
</protein>
<dbReference type="AlphaFoldDB" id="A0A1C4YXH2"/>
<dbReference type="EMBL" id="LT607409">
    <property type="protein sequence ID" value="SCF25051.1"/>
    <property type="molecule type" value="Genomic_DNA"/>
</dbReference>
<name>A0A1C4YXH2_9ACTN</name>
<dbReference type="Proteomes" id="UP000198224">
    <property type="component" value="Chromosome I"/>
</dbReference>
<gene>
    <name evidence="1" type="ORF">GA0070612_5370</name>
</gene>
<evidence type="ECO:0000313" key="2">
    <source>
        <dbReference type="Proteomes" id="UP000198224"/>
    </source>
</evidence>
<reference evidence="2" key="1">
    <citation type="submission" date="2016-06" db="EMBL/GenBank/DDBJ databases">
        <authorList>
            <person name="Varghese N."/>
            <person name="Submissions Spin"/>
        </authorList>
    </citation>
    <scope>NUCLEOTIDE SEQUENCE [LARGE SCALE GENOMIC DNA]</scope>
    <source>
        <strain evidence="2">DSM 45160</strain>
    </source>
</reference>
<organism evidence="1 2">
    <name type="scientific">Micromonospora chokoriensis</name>
    <dbReference type="NCBI Taxonomy" id="356851"/>
    <lineage>
        <taxon>Bacteria</taxon>
        <taxon>Bacillati</taxon>
        <taxon>Actinomycetota</taxon>
        <taxon>Actinomycetes</taxon>
        <taxon>Micromonosporales</taxon>
        <taxon>Micromonosporaceae</taxon>
        <taxon>Micromonospora</taxon>
    </lineage>
</organism>
<accession>A0A1C4YXH2</accession>
<proteinExistence type="predicted"/>
<keyword evidence="2" id="KW-1185">Reference proteome</keyword>